<proteinExistence type="predicted"/>
<evidence type="ECO:0000313" key="2">
    <source>
        <dbReference type="Proteomes" id="UP000004810"/>
    </source>
</evidence>
<name>J9DX60_WUCBA</name>
<accession>J9DX60</accession>
<gene>
    <name evidence="1" type="ORF">WUBG_14716</name>
</gene>
<protein>
    <submittedName>
        <fullName evidence="1">Uncharacterized protein</fullName>
    </submittedName>
</protein>
<evidence type="ECO:0000313" key="1">
    <source>
        <dbReference type="EMBL" id="EJW74376.1"/>
    </source>
</evidence>
<dbReference type="EMBL" id="ADBV01012351">
    <property type="protein sequence ID" value="EJW74376.1"/>
    <property type="molecule type" value="Genomic_DNA"/>
</dbReference>
<comment type="caution">
    <text evidence="1">The sequence shown here is derived from an EMBL/GenBank/DDBJ whole genome shotgun (WGS) entry which is preliminary data.</text>
</comment>
<reference evidence="2" key="1">
    <citation type="submission" date="2012-08" db="EMBL/GenBank/DDBJ databases">
        <title>The Genome Sequence of Wuchereria bancrofti.</title>
        <authorList>
            <person name="Nutman T.B."/>
            <person name="Fink D.L."/>
            <person name="Russ C."/>
            <person name="Young S."/>
            <person name="Zeng Q."/>
            <person name="Koehrsen M."/>
            <person name="Alvarado L."/>
            <person name="Berlin A."/>
            <person name="Chapman S.B."/>
            <person name="Chen Z."/>
            <person name="Freedman E."/>
            <person name="Gellesch M."/>
            <person name="Goldberg J."/>
            <person name="Griggs A."/>
            <person name="Gujja S."/>
            <person name="Heilman E.R."/>
            <person name="Heiman D."/>
            <person name="Hepburn T."/>
            <person name="Howarth C."/>
            <person name="Jen D."/>
            <person name="Larson L."/>
            <person name="Lewis B."/>
            <person name="Mehta T."/>
            <person name="Park D."/>
            <person name="Pearson M."/>
            <person name="Roberts A."/>
            <person name="Saif S."/>
            <person name="Shea T."/>
            <person name="Shenoy N."/>
            <person name="Sisk P."/>
            <person name="Stolte C."/>
            <person name="Sykes S."/>
            <person name="Walk T."/>
            <person name="White J."/>
            <person name="Yandava C."/>
            <person name="Haas B."/>
            <person name="Henn M.R."/>
            <person name="Nusbaum C."/>
            <person name="Birren B."/>
        </authorList>
    </citation>
    <scope>NUCLEOTIDE SEQUENCE [LARGE SCALE GENOMIC DNA]</scope>
    <source>
        <strain evidence="2">NA</strain>
    </source>
</reference>
<organism evidence="1 2">
    <name type="scientific">Wuchereria bancrofti</name>
    <dbReference type="NCBI Taxonomy" id="6293"/>
    <lineage>
        <taxon>Eukaryota</taxon>
        <taxon>Metazoa</taxon>
        <taxon>Ecdysozoa</taxon>
        <taxon>Nematoda</taxon>
        <taxon>Chromadorea</taxon>
        <taxon>Rhabditida</taxon>
        <taxon>Spirurina</taxon>
        <taxon>Spiruromorpha</taxon>
        <taxon>Filarioidea</taxon>
        <taxon>Onchocercidae</taxon>
        <taxon>Wuchereria</taxon>
    </lineage>
</organism>
<dbReference type="Proteomes" id="UP000004810">
    <property type="component" value="Unassembled WGS sequence"/>
</dbReference>
<dbReference type="AlphaFoldDB" id="J9DX60"/>
<sequence length="115" mass="13617">MQQMLRIALLPEFTIIVDSIDEKNHLKKCKEFMGVGTKSYRNVVIEGILQQSMQLIRNMSVLRGKKINDLIISKNILHNCNNIMISYYEYDTFDYNTVNNLCILYRLHTIMYHLQ</sequence>